<dbReference type="SMART" id="SM00990">
    <property type="entry name" value="VRR_NUC"/>
    <property type="match status" value="1"/>
</dbReference>
<evidence type="ECO:0000313" key="12">
    <source>
        <dbReference type="EMBL" id="GGC01841.1"/>
    </source>
</evidence>
<dbReference type="Gene3D" id="3.40.1350.10">
    <property type="match status" value="1"/>
</dbReference>
<keyword evidence="13" id="KW-1185">Reference proteome</keyword>
<dbReference type="GO" id="GO:0036297">
    <property type="term" value="P:interstrand cross-link repair"/>
    <property type="evidence" value="ECO:0007669"/>
    <property type="project" value="InterPro"/>
</dbReference>
<dbReference type="RefSeq" id="WP_188394995.1">
    <property type="nucleotide sequence ID" value="NZ_BMCG01000002.1"/>
</dbReference>
<dbReference type="EMBL" id="BMCG01000002">
    <property type="protein sequence ID" value="GGC01841.1"/>
    <property type="molecule type" value="Genomic_DNA"/>
</dbReference>
<evidence type="ECO:0000256" key="7">
    <source>
        <dbReference type="ARBA" id="ARBA00022723"/>
    </source>
</evidence>
<dbReference type="PANTHER" id="PTHR15749:SF4">
    <property type="entry name" value="FANCONI-ASSOCIATED NUCLEASE 1"/>
    <property type="match status" value="1"/>
</dbReference>
<dbReference type="Pfam" id="PF18081">
    <property type="entry name" value="FANC_SAP"/>
    <property type="match status" value="1"/>
</dbReference>
<dbReference type="GO" id="GO:0003676">
    <property type="term" value="F:nucleic acid binding"/>
    <property type="evidence" value="ECO:0007669"/>
    <property type="project" value="InterPro"/>
</dbReference>
<dbReference type="Proteomes" id="UP000620266">
    <property type="component" value="Unassembled WGS sequence"/>
</dbReference>
<evidence type="ECO:0000256" key="5">
    <source>
        <dbReference type="ARBA" id="ARBA00012029"/>
    </source>
</evidence>
<dbReference type="InterPro" id="IPR040603">
    <property type="entry name" value="FAN1_SAP_bact"/>
</dbReference>
<evidence type="ECO:0000256" key="4">
    <source>
        <dbReference type="ARBA" id="ARBA00005533"/>
    </source>
</evidence>
<dbReference type="GO" id="GO:0046872">
    <property type="term" value="F:metal ion binding"/>
    <property type="evidence" value="ECO:0007669"/>
    <property type="project" value="UniProtKB-KW"/>
</dbReference>
<keyword evidence="10" id="KW-0464">Manganese</keyword>
<dbReference type="Pfam" id="PF08774">
    <property type="entry name" value="VRR_NUC"/>
    <property type="match status" value="1"/>
</dbReference>
<keyword evidence="9" id="KW-0460">Magnesium</keyword>
<organism evidence="12 13">
    <name type="scientific">Oxalicibacterium flavum</name>
    <dbReference type="NCBI Taxonomy" id="179467"/>
    <lineage>
        <taxon>Bacteria</taxon>
        <taxon>Pseudomonadati</taxon>
        <taxon>Pseudomonadota</taxon>
        <taxon>Betaproteobacteria</taxon>
        <taxon>Burkholderiales</taxon>
        <taxon>Oxalobacteraceae</taxon>
        <taxon>Oxalicibacterium</taxon>
    </lineage>
</organism>
<comment type="catalytic activity">
    <reaction evidence="1">
        <text>Hydrolytically removes 5'-nucleotides successively from the 3'-hydroxy termini of 3'-hydroxy-terminated oligonucleotides.</text>
        <dbReference type="EC" id="3.1.4.1"/>
    </reaction>
</comment>
<sequence>MSVSSERFYYLHNFQQVLDWVATRYDDLLDDAERAFLRQFPQLPQASRALLVRMVMRKGEVFRAGRLRYDEIGCSVQAAEPLIAQGWLTADPLLDIDELFSLLRKNELLAAFRVSDNTTSKTALHAELCEVFTEPRTLAGWQVETDEVVYRVAVGPLCERLRLMFFGNLSQDWSEFVLSDLGIYRYETVACSHDSRAFRARQDIDDYLHLHDCRQRIAEEDDPQTVLQEIPAIPFENDWLEMRRNRLLFLIGRQHERRMQWELAHEAYANCAYPGARLRRLRVLERAGQCQQALPLAEAAFAQPESEAERQALLRLLPRLRRRCGQTVARQRRLLPERIDLVLPCTAQPIAVECRVRDHFSTDGGTVWYVENTLINSLFGLLCWPAVFAPVPGAFFHPFHHGPADLHSPDFHRRRTALFDACLAQLDDGSYRQAILATYDSKFGIQSPFVFWNSLDAALLETALACVPPAHLKVLFVRLLADIQANRFGFPDLIQFWPQQARYRMLEVKGPGDRLQDNQLRWMEYCMAHGIPVAVCHVQWQEAA</sequence>
<feature type="domain" description="VRR-NUC" evidence="11">
    <location>
        <begin position="426"/>
        <end position="540"/>
    </location>
</feature>
<evidence type="ECO:0000256" key="10">
    <source>
        <dbReference type="ARBA" id="ARBA00023211"/>
    </source>
</evidence>
<reference evidence="12" key="2">
    <citation type="submission" date="2020-09" db="EMBL/GenBank/DDBJ databases">
        <authorList>
            <person name="Sun Q."/>
            <person name="Sedlacek I."/>
        </authorList>
    </citation>
    <scope>NUCLEOTIDE SEQUENCE</scope>
    <source>
        <strain evidence="12">CCM 7086</strain>
    </source>
</reference>
<comment type="cofactor">
    <cofactor evidence="3">
        <name>Mg(2+)</name>
        <dbReference type="ChEBI" id="CHEBI:18420"/>
    </cofactor>
</comment>
<evidence type="ECO:0000256" key="8">
    <source>
        <dbReference type="ARBA" id="ARBA00022801"/>
    </source>
</evidence>
<name>A0A8J2XXI5_9BURK</name>
<dbReference type="Pfam" id="PF21315">
    <property type="entry name" value="FAN1_HTH"/>
    <property type="match status" value="1"/>
</dbReference>
<evidence type="ECO:0000256" key="9">
    <source>
        <dbReference type="ARBA" id="ARBA00022842"/>
    </source>
</evidence>
<gene>
    <name evidence="12" type="primary">fan1</name>
    <name evidence="12" type="ORF">GCM10007205_08860</name>
</gene>
<comment type="similarity">
    <text evidence="4">Belongs to the FAN1 family.</text>
</comment>
<keyword evidence="7" id="KW-0479">Metal-binding</keyword>
<dbReference type="InterPro" id="IPR011856">
    <property type="entry name" value="tRNA_endonuc-like_dom_sf"/>
</dbReference>
<evidence type="ECO:0000256" key="3">
    <source>
        <dbReference type="ARBA" id="ARBA00001946"/>
    </source>
</evidence>
<evidence type="ECO:0000259" key="11">
    <source>
        <dbReference type="SMART" id="SM00990"/>
    </source>
</evidence>
<evidence type="ECO:0000256" key="1">
    <source>
        <dbReference type="ARBA" id="ARBA00000983"/>
    </source>
</evidence>
<dbReference type="InterPro" id="IPR014883">
    <property type="entry name" value="VRR_NUC"/>
</dbReference>
<proteinExistence type="inferred from homology"/>
<dbReference type="InterPro" id="IPR033315">
    <property type="entry name" value="Fan1-like"/>
</dbReference>
<accession>A0A8J2XXI5</accession>
<comment type="cofactor">
    <cofactor evidence="2">
        <name>Mn(2+)</name>
        <dbReference type="ChEBI" id="CHEBI:29035"/>
    </cofactor>
</comment>
<evidence type="ECO:0000313" key="13">
    <source>
        <dbReference type="Proteomes" id="UP000620266"/>
    </source>
</evidence>
<dbReference type="InterPro" id="IPR049125">
    <property type="entry name" value="FAN1-like_WH"/>
</dbReference>
<protein>
    <recommendedName>
        <fullName evidence="5">phosphodiesterase I</fullName>
        <ecNumber evidence="5">3.1.4.1</ecNumber>
    </recommendedName>
</protein>
<dbReference type="AlphaFoldDB" id="A0A8J2XXI5"/>
<evidence type="ECO:0000256" key="6">
    <source>
        <dbReference type="ARBA" id="ARBA00022722"/>
    </source>
</evidence>
<evidence type="ECO:0000256" key="2">
    <source>
        <dbReference type="ARBA" id="ARBA00001936"/>
    </source>
</evidence>
<dbReference type="GO" id="GO:0004528">
    <property type="term" value="F:phosphodiesterase I activity"/>
    <property type="evidence" value="ECO:0007669"/>
    <property type="project" value="UniProtKB-EC"/>
</dbReference>
<dbReference type="PANTHER" id="PTHR15749">
    <property type="entry name" value="FANCONI-ASSOCIATED NUCLEASE 1"/>
    <property type="match status" value="1"/>
</dbReference>
<comment type="caution">
    <text evidence="12">The sequence shown here is derived from an EMBL/GenBank/DDBJ whole genome shotgun (WGS) entry which is preliminary data.</text>
</comment>
<keyword evidence="8" id="KW-0378">Hydrolase</keyword>
<dbReference type="EC" id="3.1.4.1" evidence="5"/>
<reference evidence="12" key="1">
    <citation type="journal article" date="2014" name="Int. J. Syst. Evol. Microbiol.">
        <title>Complete genome sequence of Corynebacterium casei LMG S-19264T (=DSM 44701T), isolated from a smear-ripened cheese.</title>
        <authorList>
            <consortium name="US DOE Joint Genome Institute (JGI-PGF)"/>
            <person name="Walter F."/>
            <person name="Albersmeier A."/>
            <person name="Kalinowski J."/>
            <person name="Ruckert C."/>
        </authorList>
    </citation>
    <scope>NUCLEOTIDE SEQUENCE</scope>
    <source>
        <strain evidence="12">CCM 7086</strain>
    </source>
</reference>
<keyword evidence="6" id="KW-0540">Nuclease</keyword>